<dbReference type="AlphaFoldDB" id="A0A0G3BGP0"/>
<organism evidence="1 2">
    <name type="scientific">Caldimonas brevitalea</name>
    <dbReference type="NCBI Taxonomy" id="413882"/>
    <lineage>
        <taxon>Bacteria</taxon>
        <taxon>Pseudomonadati</taxon>
        <taxon>Pseudomonadota</taxon>
        <taxon>Betaproteobacteria</taxon>
        <taxon>Burkholderiales</taxon>
        <taxon>Sphaerotilaceae</taxon>
        <taxon>Caldimonas</taxon>
    </lineage>
</organism>
<protein>
    <submittedName>
        <fullName evidence="1">Uncharacterized protein</fullName>
    </submittedName>
</protein>
<dbReference type="EMBL" id="CP011371">
    <property type="protein sequence ID" value="AKJ27158.1"/>
    <property type="molecule type" value="Genomic_DNA"/>
</dbReference>
<evidence type="ECO:0000313" key="2">
    <source>
        <dbReference type="Proteomes" id="UP000035352"/>
    </source>
</evidence>
<sequence length="180" mass="20349">MRLVVLLATLLGVAWYAFVVSAKLDERAVLAHYEAQRHAVLSRDPEALCRLLGSKLQARVQTRMSGITETATVDKEQACELLRQQQLFFEDVGDKAGGMLTIEYEQQVRRIDLAANGKSATVEVVSTLKMGETFMQILSTSTERLERWLGRVQVVDMEVQNRVHWRPGALADPQKYFIAR</sequence>
<reference evidence="1 2" key="1">
    <citation type="submission" date="2015-05" db="EMBL/GenBank/DDBJ databases">
        <authorList>
            <person name="Tang B."/>
            <person name="Yu Y."/>
        </authorList>
    </citation>
    <scope>NUCLEOTIDE SEQUENCE [LARGE SCALE GENOMIC DNA]</scope>
    <source>
        <strain evidence="1 2">DSM 7029</strain>
    </source>
</reference>
<proteinExistence type="predicted"/>
<dbReference type="Proteomes" id="UP000035352">
    <property type="component" value="Chromosome"/>
</dbReference>
<gene>
    <name evidence="1" type="ORF">AAW51_0467</name>
</gene>
<evidence type="ECO:0000313" key="1">
    <source>
        <dbReference type="EMBL" id="AKJ27158.1"/>
    </source>
</evidence>
<name>A0A0G3BGP0_9BURK</name>
<accession>A0A0G3BGP0</accession>
<dbReference type="KEGG" id="pbh:AAW51_0467"/>
<keyword evidence="2" id="KW-1185">Reference proteome</keyword>